<evidence type="ECO:0000256" key="1">
    <source>
        <dbReference type="ARBA" id="ARBA00022614"/>
    </source>
</evidence>
<evidence type="ECO:0000259" key="5">
    <source>
        <dbReference type="PROSITE" id="PS50104"/>
    </source>
</evidence>
<name>A0A7N2M0X9_QUELO</name>
<dbReference type="PROSITE" id="PS50104">
    <property type="entry name" value="TIR"/>
    <property type="match status" value="1"/>
</dbReference>
<dbReference type="InterPro" id="IPR002182">
    <property type="entry name" value="NB-ARC"/>
</dbReference>
<dbReference type="FunCoup" id="A0A7N2M0X9">
    <property type="interactions" value="414"/>
</dbReference>
<dbReference type="SUPFAM" id="SSF46785">
    <property type="entry name" value="Winged helix' DNA-binding domain"/>
    <property type="match status" value="1"/>
</dbReference>
<dbReference type="SUPFAM" id="SSF52058">
    <property type="entry name" value="L domain-like"/>
    <property type="match status" value="1"/>
</dbReference>
<dbReference type="Gramene" id="QL06p038756:mrna">
    <property type="protein sequence ID" value="QL06p038756:mrna"/>
    <property type="gene ID" value="QL06p038756"/>
</dbReference>
<dbReference type="SUPFAM" id="SSF52540">
    <property type="entry name" value="P-loop containing nucleoside triphosphate hydrolases"/>
    <property type="match status" value="1"/>
</dbReference>
<dbReference type="GO" id="GO:0006952">
    <property type="term" value="P:defense response"/>
    <property type="evidence" value="ECO:0007669"/>
    <property type="project" value="UniProtKB-KW"/>
</dbReference>
<dbReference type="PANTHER" id="PTHR11017">
    <property type="entry name" value="LEUCINE-RICH REPEAT-CONTAINING PROTEIN"/>
    <property type="match status" value="1"/>
</dbReference>
<dbReference type="AlphaFoldDB" id="A0A7N2M0X9"/>
<dbReference type="SUPFAM" id="SSF52200">
    <property type="entry name" value="Toll/Interleukin receptor TIR domain"/>
    <property type="match status" value="1"/>
</dbReference>
<dbReference type="InterPro" id="IPR058192">
    <property type="entry name" value="WHD_ROQ1-like"/>
</dbReference>
<dbReference type="Pfam" id="PF01582">
    <property type="entry name" value="TIR"/>
    <property type="match status" value="1"/>
</dbReference>
<reference evidence="6" key="2">
    <citation type="submission" date="2021-01" db="UniProtKB">
        <authorList>
            <consortium name="EnsemblPlants"/>
        </authorList>
    </citation>
    <scope>IDENTIFICATION</scope>
</reference>
<dbReference type="Pfam" id="PF00931">
    <property type="entry name" value="NB-ARC"/>
    <property type="match status" value="1"/>
</dbReference>
<dbReference type="Proteomes" id="UP000594261">
    <property type="component" value="Chromosome 6"/>
</dbReference>
<dbReference type="Pfam" id="PF23282">
    <property type="entry name" value="WHD_ROQ1"/>
    <property type="match status" value="1"/>
</dbReference>
<dbReference type="PRINTS" id="PR00364">
    <property type="entry name" value="DISEASERSIST"/>
</dbReference>
<dbReference type="InterPro" id="IPR044974">
    <property type="entry name" value="Disease_R_plants"/>
</dbReference>
<dbReference type="EMBL" id="LRBV02000006">
    <property type="status" value="NOT_ANNOTATED_CDS"/>
    <property type="molecule type" value="Genomic_DNA"/>
</dbReference>
<dbReference type="InterPro" id="IPR058546">
    <property type="entry name" value="RPS4B/Roq1-like_LRR"/>
</dbReference>
<accession>A0A7N2M0X9</accession>
<evidence type="ECO:0000256" key="2">
    <source>
        <dbReference type="ARBA" id="ARBA00022737"/>
    </source>
</evidence>
<keyword evidence="1" id="KW-0433">Leucine-rich repeat</keyword>
<dbReference type="FunFam" id="3.40.50.10140:FF:000007">
    <property type="entry name" value="Disease resistance protein (TIR-NBS-LRR class)"/>
    <property type="match status" value="1"/>
</dbReference>
<dbReference type="SMART" id="SM00255">
    <property type="entry name" value="TIR"/>
    <property type="match status" value="1"/>
</dbReference>
<reference evidence="6 7" key="1">
    <citation type="journal article" date="2016" name="G3 (Bethesda)">
        <title>First Draft Assembly and Annotation of the Genome of a California Endemic Oak Quercus lobata Nee (Fagaceae).</title>
        <authorList>
            <person name="Sork V.L."/>
            <person name="Fitz-Gibbon S.T."/>
            <person name="Puiu D."/>
            <person name="Crepeau M."/>
            <person name="Gugger P.F."/>
            <person name="Sherman R."/>
            <person name="Stevens K."/>
            <person name="Langley C.H."/>
            <person name="Pellegrini M."/>
            <person name="Salzberg S.L."/>
        </authorList>
    </citation>
    <scope>NUCLEOTIDE SEQUENCE [LARGE SCALE GENOMIC DNA]</scope>
    <source>
        <strain evidence="6 7">cv. SW786</strain>
    </source>
</reference>
<organism evidence="6 7">
    <name type="scientific">Quercus lobata</name>
    <name type="common">Valley oak</name>
    <dbReference type="NCBI Taxonomy" id="97700"/>
    <lineage>
        <taxon>Eukaryota</taxon>
        <taxon>Viridiplantae</taxon>
        <taxon>Streptophyta</taxon>
        <taxon>Embryophyta</taxon>
        <taxon>Tracheophyta</taxon>
        <taxon>Spermatophyta</taxon>
        <taxon>Magnoliopsida</taxon>
        <taxon>eudicotyledons</taxon>
        <taxon>Gunneridae</taxon>
        <taxon>Pentapetalae</taxon>
        <taxon>rosids</taxon>
        <taxon>fabids</taxon>
        <taxon>Fagales</taxon>
        <taxon>Fagaceae</taxon>
        <taxon>Quercus</taxon>
    </lineage>
</organism>
<protein>
    <recommendedName>
        <fullName evidence="5">TIR domain-containing protein</fullName>
    </recommendedName>
</protein>
<keyword evidence="3" id="KW-0611">Plant defense</keyword>
<dbReference type="GO" id="GO:0007165">
    <property type="term" value="P:signal transduction"/>
    <property type="evidence" value="ECO:0007669"/>
    <property type="project" value="InterPro"/>
</dbReference>
<dbReference type="InterPro" id="IPR035897">
    <property type="entry name" value="Toll_tir_struct_dom_sf"/>
</dbReference>
<evidence type="ECO:0000313" key="7">
    <source>
        <dbReference type="Proteomes" id="UP000594261"/>
    </source>
</evidence>
<keyword evidence="2" id="KW-0677">Repeat</keyword>
<evidence type="ECO:0000256" key="3">
    <source>
        <dbReference type="ARBA" id="ARBA00022821"/>
    </source>
</evidence>
<dbReference type="InterPro" id="IPR042197">
    <property type="entry name" value="Apaf_helical"/>
</dbReference>
<dbReference type="Pfam" id="PF23286">
    <property type="entry name" value="LRR_13"/>
    <property type="match status" value="1"/>
</dbReference>
<proteinExistence type="predicted"/>
<evidence type="ECO:0000256" key="4">
    <source>
        <dbReference type="ARBA" id="ARBA00023027"/>
    </source>
</evidence>
<dbReference type="Gene3D" id="3.80.10.10">
    <property type="entry name" value="Ribonuclease Inhibitor"/>
    <property type="match status" value="2"/>
</dbReference>
<feature type="domain" description="TIR" evidence="5">
    <location>
        <begin position="17"/>
        <end position="183"/>
    </location>
</feature>
<dbReference type="InParanoid" id="A0A7N2M0X9"/>
<dbReference type="EnsemblPlants" id="QL06p038756:mrna">
    <property type="protein sequence ID" value="QL06p038756:mrna"/>
    <property type="gene ID" value="QL06p038756"/>
</dbReference>
<keyword evidence="7" id="KW-1185">Reference proteome</keyword>
<dbReference type="InterPro" id="IPR032675">
    <property type="entry name" value="LRR_dom_sf"/>
</dbReference>
<sequence>MALQINQGGSSSSTAECMYDIFLSFRGEDTRYNFTSHLYKALCDKGFNTFIDDDNLQRGEEISTELLKAIELSMISIVVFSENYASSTWCLKELVKILECKNFGQLVLPVFYKVNPSEVCKQEGKFQIALTKHEEKENRDKVQSWREALTKATDLAGFSYKDGCFESETQFIERIIKEISSTISNRTQLFVAKYPVGIDSRAKEIELLLDTKSNGVRMLGIHGLGGVGKTTIAKAVYNRIFDQFDKSCFLENVREKSWTTNGVIQLQETLLSKILQGPYLKVDSVPKGIELIMDRLCHTRLLLILDDVDKSNQIDNFLGSYDWFSSGSRIIITTRDKQVLTTFGKDHLVYEVKELNQREAHELFSLHTFRMNKLGKDYAEVAKQIIHYANGLPLALIIIGSDLCGKSIQEWENALEKHKKIPHQEIQERLKISYNGLEKTEKEIFLNVACFFKGFEEDYVTNILETCNLYPHYGICKLIEKCLITVDEYGILSMHDLLQQMGREIVQQESENPENCSRIWCYEDAYEVLTRNMGTDKIQAMILRSPNPVTMKLQGEPFERMKNLKFLFVENVHICEEFQYLPNGLRLLEWHKFPFSSWPSKYCPQKLVALNMSWSSRIKMETIFKQGIQLTNLKHINLQECDSITELPKLCAPNLKTLDLSSCTELVTVHELCVTNLETLNLSFCYKLVTIHESVGFLDRLRIWDLQYCMSLQNLPNNLRLKSLEGFNLEHCSMLEKFPNIHQEMKRLENLHLSESGIKGLPSSIGYLTQLTGLWLKGCHNLRDLPDSTYKLQMLEFLSFDTARLRPPCNFFDGLSVYGFPSLRELYIYECGIELEFLMKPNYFPTLKVLSISGTDIVSIPESLHRFTTLECLDIRSCKQLRQILRLPQFIKRVDARGCTSLDAQSSSRLLNQIGEILCEGERSDILSRDLFLFHWGDERSFMVPGTEIPRRLNSKHHSVGNSISFRVGRKFPNVFAVYFAFGPVPRPSPAVLNVYLSINGFEKVLINFITPYRDASDTLWISSRSHLKLQKLLNESNPSDYNHVEVTYGLIPPIRNLELRRWGVKVECICCPQKSSISSSMAPTLVDNYSDSDLNLPLKKRRKY</sequence>
<dbReference type="PANTHER" id="PTHR11017:SF570">
    <property type="entry name" value="DISEASE RESISTANCE PROTEIN (TIR-NBS CLASS)-RELATED"/>
    <property type="match status" value="1"/>
</dbReference>
<dbReference type="OMA" id="CVENCHQ"/>
<evidence type="ECO:0000313" key="6">
    <source>
        <dbReference type="EnsemblPlants" id="QL06p038756:mrna"/>
    </source>
</evidence>
<dbReference type="Gene3D" id="3.40.50.300">
    <property type="entry name" value="P-loop containing nucleotide triphosphate hydrolases"/>
    <property type="match status" value="1"/>
</dbReference>
<keyword evidence="4" id="KW-0520">NAD</keyword>
<dbReference type="GO" id="GO:0043531">
    <property type="term" value="F:ADP binding"/>
    <property type="evidence" value="ECO:0007669"/>
    <property type="project" value="InterPro"/>
</dbReference>
<dbReference type="InterPro" id="IPR036390">
    <property type="entry name" value="WH_DNA-bd_sf"/>
</dbReference>
<dbReference type="InterPro" id="IPR000157">
    <property type="entry name" value="TIR_dom"/>
</dbReference>
<dbReference type="Gene3D" id="3.40.50.10140">
    <property type="entry name" value="Toll/interleukin-1 receptor homology (TIR) domain"/>
    <property type="match status" value="1"/>
</dbReference>
<dbReference type="Gene3D" id="1.10.8.430">
    <property type="entry name" value="Helical domain of apoptotic protease-activating factors"/>
    <property type="match status" value="1"/>
</dbReference>
<dbReference type="InterPro" id="IPR027417">
    <property type="entry name" value="P-loop_NTPase"/>
</dbReference>